<evidence type="ECO:0000313" key="3">
    <source>
        <dbReference type="Proteomes" id="UP001203423"/>
    </source>
</evidence>
<feature type="transmembrane region" description="Helical" evidence="1">
    <location>
        <begin position="70"/>
        <end position="92"/>
    </location>
</feature>
<dbReference type="RefSeq" id="WP_248942472.1">
    <property type="nucleotide sequence ID" value="NZ_JAKIKS010000125.1"/>
</dbReference>
<evidence type="ECO:0000256" key="1">
    <source>
        <dbReference type="SAM" id="Phobius"/>
    </source>
</evidence>
<protein>
    <submittedName>
        <fullName evidence="2">Uncharacterized protein</fullName>
    </submittedName>
</protein>
<keyword evidence="1" id="KW-1133">Transmembrane helix</keyword>
<dbReference type="Proteomes" id="UP001203423">
    <property type="component" value="Unassembled WGS sequence"/>
</dbReference>
<sequence length="130" mass="14450">MKRVLVLFGAGCVGALLASFVFWLLAYLGLGHYVKFPYFPVLSSTWLYPKLLWGGVYALLLLIPILESKLWLKAILLSVVITLAHLFIALPFSVYKGAAGLNIGLYAFLFALLFNFLWASMTALTVKFAK</sequence>
<feature type="transmembrane region" description="Helical" evidence="1">
    <location>
        <begin position="104"/>
        <end position="126"/>
    </location>
</feature>
<feature type="transmembrane region" description="Helical" evidence="1">
    <location>
        <begin position="5"/>
        <end position="26"/>
    </location>
</feature>
<name>A0ABT0LH93_9GAMM</name>
<keyword evidence="3" id="KW-1185">Reference proteome</keyword>
<comment type="caution">
    <text evidence="2">The sequence shown here is derived from an EMBL/GenBank/DDBJ whole genome shotgun (WGS) entry which is preliminary data.</text>
</comment>
<reference evidence="2 3" key="1">
    <citation type="submission" date="2022-01" db="EMBL/GenBank/DDBJ databases">
        <title>Whole genome-based taxonomy of the Shewanellaceae.</title>
        <authorList>
            <person name="Martin-Rodriguez A.J."/>
        </authorList>
    </citation>
    <scope>NUCLEOTIDE SEQUENCE [LARGE SCALE GENOMIC DNA]</scope>
    <source>
        <strain evidence="2 3">DSM 17177</strain>
    </source>
</reference>
<keyword evidence="1" id="KW-0812">Transmembrane</keyword>
<organism evidence="2 3">
    <name type="scientific">Shewanella surugensis</name>
    <dbReference type="NCBI Taxonomy" id="212020"/>
    <lineage>
        <taxon>Bacteria</taxon>
        <taxon>Pseudomonadati</taxon>
        <taxon>Pseudomonadota</taxon>
        <taxon>Gammaproteobacteria</taxon>
        <taxon>Alteromonadales</taxon>
        <taxon>Shewanellaceae</taxon>
        <taxon>Shewanella</taxon>
    </lineage>
</organism>
<accession>A0ABT0LH93</accession>
<proteinExistence type="predicted"/>
<evidence type="ECO:0000313" key="2">
    <source>
        <dbReference type="EMBL" id="MCL1127064.1"/>
    </source>
</evidence>
<gene>
    <name evidence="2" type="ORF">L2764_21935</name>
</gene>
<keyword evidence="1" id="KW-0472">Membrane</keyword>
<dbReference type="EMBL" id="JAKIKS010000125">
    <property type="protein sequence ID" value="MCL1127064.1"/>
    <property type="molecule type" value="Genomic_DNA"/>
</dbReference>
<feature type="transmembrane region" description="Helical" evidence="1">
    <location>
        <begin position="46"/>
        <end position="63"/>
    </location>
</feature>